<accession>A0ABD2U1R3</accession>
<keyword evidence="1" id="KW-0812">Transmembrane</keyword>
<dbReference type="AlphaFoldDB" id="A0ABD2U1R3"/>
<feature type="transmembrane region" description="Helical" evidence="1">
    <location>
        <begin position="177"/>
        <end position="210"/>
    </location>
</feature>
<evidence type="ECO:0000313" key="2">
    <source>
        <dbReference type="EMBL" id="KAL3362713.1"/>
    </source>
</evidence>
<reference evidence="2 3" key="1">
    <citation type="submission" date="2024-05" db="EMBL/GenBank/DDBJ databases">
        <title>De novo assembly of an allotetraploid wild potato.</title>
        <authorList>
            <person name="Hosaka A.J."/>
        </authorList>
    </citation>
    <scope>NUCLEOTIDE SEQUENCE [LARGE SCALE GENOMIC DNA]</scope>
    <source>
        <tissue evidence="2">Young leaves</tissue>
    </source>
</reference>
<keyword evidence="3" id="KW-1185">Reference proteome</keyword>
<dbReference type="PANTHER" id="PTHR33133">
    <property type="entry name" value="OS08G0107100 PROTEIN-RELATED"/>
    <property type="match status" value="1"/>
</dbReference>
<protein>
    <submittedName>
        <fullName evidence="2">Uncharacterized protein</fullName>
    </submittedName>
</protein>
<feature type="non-terminal residue" evidence="2">
    <location>
        <position position="1"/>
    </location>
</feature>
<dbReference type="Proteomes" id="UP001627284">
    <property type="component" value="Unassembled WGS sequence"/>
</dbReference>
<proteinExistence type="predicted"/>
<organism evidence="2 3">
    <name type="scientific">Solanum stoloniferum</name>
    <dbReference type="NCBI Taxonomy" id="62892"/>
    <lineage>
        <taxon>Eukaryota</taxon>
        <taxon>Viridiplantae</taxon>
        <taxon>Streptophyta</taxon>
        <taxon>Embryophyta</taxon>
        <taxon>Tracheophyta</taxon>
        <taxon>Spermatophyta</taxon>
        <taxon>Magnoliopsida</taxon>
        <taxon>eudicotyledons</taxon>
        <taxon>Gunneridae</taxon>
        <taxon>Pentapetalae</taxon>
        <taxon>asterids</taxon>
        <taxon>lamiids</taxon>
        <taxon>Solanales</taxon>
        <taxon>Solanaceae</taxon>
        <taxon>Solanoideae</taxon>
        <taxon>Solaneae</taxon>
        <taxon>Solanum</taxon>
    </lineage>
</organism>
<keyword evidence="1" id="KW-0472">Membrane</keyword>
<evidence type="ECO:0000256" key="1">
    <source>
        <dbReference type="SAM" id="Phobius"/>
    </source>
</evidence>
<evidence type="ECO:0000313" key="3">
    <source>
        <dbReference type="Proteomes" id="UP001627284"/>
    </source>
</evidence>
<feature type="transmembrane region" description="Helical" evidence="1">
    <location>
        <begin position="96"/>
        <end position="128"/>
    </location>
</feature>
<feature type="transmembrane region" description="Helical" evidence="1">
    <location>
        <begin position="149"/>
        <end position="171"/>
    </location>
</feature>
<name>A0ABD2U1R3_9SOLN</name>
<feature type="transmembrane region" description="Helical" evidence="1">
    <location>
        <begin position="36"/>
        <end position="55"/>
    </location>
</feature>
<dbReference type="PANTHER" id="PTHR33133:SF53">
    <property type="match status" value="1"/>
</dbReference>
<sequence>NKKNRLIKILMEFYHIFGFLSILKESLQLIPKNGKLFALAYFLQILFSSILLSIFNFELKFLFHDIILKASILSTSIDDTFKIMKIFADIKEDFRIFLIIYVAILVSLSLISFLYTIATIILSSNINISLKEFVLKISKAFKYAFITRLYTNMLGIGYFFTVLFLLSPILISSSNIFLFSIGIFVGIISFLFFLYLSIVWILALVISVIEEDCYGFKALAKAERLIKGNRLNGFMLNILFSIISSLLYLCYLKINKPNKGVISQILMSIFLVIISSLFNLLLLVAYTVLYSHCKKNHGEEEVELDGSFEYSKV</sequence>
<gene>
    <name evidence="2" type="ORF">AABB24_012163</name>
</gene>
<feature type="transmembrane region" description="Helical" evidence="1">
    <location>
        <begin position="266"/>
        <end position="289"/>
    </location>
</feature>
<feature type="transmembrane region" description="Helical" evidence="1">
    <location>
        <begin position="231"/>
        <end position="254"/>
    </location>
</feature>
<keyword evidence="1" id="KW-1133">Transmembrane helix</keyword>
<comment type="caution">
    <text evidence="2">The sequence shown here is derived from an EMBL/GenBank/DDBJ whole genome shotgun (WGS) entry which is preliminary data.</text>
</comment>
<dbReference type="EMBL" id="JBJKTR010000007">
    <property type="protein sequence ID" value="KAL3362713.1"/>
    <property type="molecule type" value="Genomic_DNA"/>
</dbReference>